<evidence type="ECO:0000313" key="4">
    <source>
        <dbReference type="EMBL" id="CAG7832793.1"/>
    </source>
</evidence>
<feature type="domain" description="Chitin-binding type-2" evidence="3">
    <location>
        <begin position="37"/>
        <end position="99"/>
    </location>
</feature>
<feature type="region of interest" description="Disordered" evidence="1">
    <location>
        <begin position="189"/>
        <end position="214"/>
    </location>
</feature>
<comment type="caution">
    <text evidence="4">The sequence shown here is derived from an EMBL/GenBank/DDBJ whole genome shotgun (WGS) entry which is preliminary data.</text>
</comment>
<feature type="signal peptide" evidence="2">
    <location>
        <begin position="1"/>
        <end position="28"/>
    </location>
</feature>
<dbReference type="EMBL" id="CAJVCH010567006">
    <property type="protein sequence ID" value="CAG7832793.1"/>
    <property type="molecule type" value="Genomic_DNA"/>
</dbReference>
<dbReference type="InterPro" id="IPR002557">
    <property type="entry name" value="Chitin-bd_dom"/>
</dbReference>
<dbReference type="SMART" id="SM00494">
    <property type="entry name" value="ChtBD2"/>
    <property type="match status" value="2"/>
</dbReference>
<feature type="chain" id="PRO_5035273978" description="Chitin-binding type-2 domain-containing protein" evidence="2">
    <location>
        <begin position="29"/>
        <end position="214"/>
    </location>
</feature>
<keyword evidence="2" id="KW-0732">Signal</keyword>
<dbReference type="Pfam" id="PF01607">
    <property type="entry name" value="CBM_14"/>
    <property type="match status" value="2"/>
</dbReference>
<organism evidence="4 5">
    <name type="scientific">Allacma fusca</name>
    <dbReference type="NCBI Taxonomy" id="39272"/>
    <lineage>
        <taxon>Eukaryota</taxon>
        <taxon>Metazoa</taxon>
        <taxon>Ecdysozoa</taxon>
        <taxon>Arthropoda</taxon>
        <taxon>Hexapoda</taxon>
        <taxon>Collembola</taxon>
        <taxon>Symphypleona</taxon>
        <taxon>Sminthuridae</taxon>
        <taxon>Allacma</taxon>
    </lineage>
</organism>
<sequence length="214" mass="24720">MDPRLNLVSTPWWIHVVLISQVLIEVAGTVYSDDGKNFKCPLDPITERYPDPTDPTCRFYFLCHLGRAIPQVCDVRRAFHPTLKSCQPRISIPETLCEQAFNCNDNGYVEDPEDCTKYYMCFFHQSIPYSCIANYYFDPRKSACVKNKKKAKQCSKPKSMRQPDPKRAEFQRIRYQKPENAEVDMAEELALNPEPTKETTPIRTLPEIEDGSAE</sequence>
<dbReference type="GO" id="GO:0008061">
    <property type="term" value="F:chitin binding"/>
    <property type="evidence" value="ECO:0007669"/>
    <property type="project" value="InterPro"/>
</dbReference>
<gene>
    <name evidence="4" type="ORF">AFUS01_LOCUS42461</name>
</gene>
<feature type="domain" description="Chitin-binding type-2" evidence="3">
    <location>
        <begin position="100"/>
        <end position="156"/>
    </location>
</feature>
<dbReference type="OrthoDB" id="6020543at2759"/>
<dbReference type="GO" id="GO:0005576">
    <property type="term" value="C:extracellular region"/>
    <property type="evidence" value="ECO:0007669"/>
    <property type="project" value="InterPro"/>
</dbReference>
<accession>A0A8J2LJ16</accession>
<keyword evidence="5" id="KW-1185">Reference proteome</keyword>
<protein>
    <recommendedName>
        <fullName evidence="3">Chitin-binding type-2 domain-containing protein</fullName>
    </recommendedName>
</protein>
<evidence type="ECO:0000256" key="2">
    <source>
        <dbReference type="SAM" id="SignalP"/>
    </source>
</evidence>
<evidence type="ECO:0000259" key="3">
    <source>
        <dbReference type="PROSITE" id="PS50940"/>
    </source>
</evidence>
<dbReference type="PROSITE" id="PS50940">
    <property type="entry name" value="CHIT_BIND_II"/>
    <property type="match status" value="2"/>
</dbReference>
<reference evidence="4" key="1">
    <citation type="submission" date="2021-06" db="EMBL/GenBank/DDBJ databases">
        <authorList>
            <person name="Hodson N. C."/>
            <person name="Mongue J. A."/>
            <person name="Jaron S. K."/>
        </authorList>
    </citation>
    <scope>NUCLEOTIDE SEQUENCE</scope>
</reference>
<dbReference type="AlphaFoldDB" id="A0A8J2LJ16"/>
<proteinExistence type="predicted"/>
<evidence type="ECO:0000256" key="1">
    <source>
        <dbReference type="SAM" id="MobiDB-lite"/>
    </source>
</evidence>
<name>A0A8J2LJ16_9HEXA</name>
<dbReference type="Proteomes" id="UP000708208">
    <property type="component" value="Unassembled WGS sequence"/>
</dbReference>
<evidence type="ECO:0000313" key="5">
    <source>
        <dbReference type="Proteomes" id="UP000708208"/>
    </source>
</evidence>